<feature type="region of interest" description="Disordered" evidence="9">
    <location>
        <begin position="1426"/>
        <end position="1459"/>
    </location>
</feature>
<dbReference type="PROSITE" id="PS50865">
    <property type="entry name" value="ZF_MYND_2"/>
    <property type="match status" value="1"/>
</dbReference>
<feature type="domain" description="Helicase ATP-binding" evidence="12">
    <location>
        <begin position="639"/>
        <end position="805"/>
    </location>
</feature>
<feature type="compositionally biased region" description="Acidic residues" evidence="9">
    <location>
        <begin position="1431"/>
        <end position="1459"/>
    </location>
</feature>
<dbReference type="CDD" id="cd18791">
    <property type="entry name" value="SF2_C_RHA"/>
    <property type="match status" value="1"/>
</dbReference>
<dbReference type="SMART" id="SM00847">
    <property type="entry name" value="HA2"/>
    <property type="match status" value="1"/>
</dbReference>
<dbReference type="InterPro" id="IPR011545">
    <property type="entry name" value="DEAD/DEAH_box_helicase_dom"/>
</dbReference>
<evidence type="ECO:0000313" key="14">
    <source>
        <dbReference type="EMBL" id="CAK9020179.1"/>
    </source>
</evidence>
<dbReference type="InterPro" id="IPR003034">
    <property type="entry name" value="SAP_dom"/>
</dbReference>
<dbReference type="Gene3D" id="1.10.720.30">
    <property type="entry name" value="SAP domain"/>
    <property type="match status" value="1"/>
</dbReference>
<organism evidence="14 15">
    <name type="scientific">Durusdinium trenchii</name>
    <dbReference type="NCBI Taxonomy" id="1381693"/>
    <lineage>
        <taxon>Eukaryota</taxon>
        <taxon>Sar</taxon>
        <taxon>Alveolata</taxon>
        <taxon>Dinophyceae</taxon>
        <taxon>Suessiales</taxon>
        <taxon>Symbiodiniaceae</taxon>
        <taxon>Durusdinium</taxon>
    </lineage>
</organism>
<dbReference type="InterPro" id="IPR014001">
    <property type="entry name" value="Helicase_ATP-bd"/>
</dbReference>
<evidence type="ECO:0000256" key="3">
    <source>
        <dbReference type="ARBA" id="ARBA00022771"/>
    </source>
</evidence>
<evidence type="ECO:0000259" key="12">
    <source>
        <dbReference type="PROSITE" id="PS51192"/>
    </source>
</evidence>
<dbReference type="GO" id="GO:0004386">
    <property type="term" value="F:helicase activity"/>
    <property type="evidence" value="ECO:0007669"/>
    <property type="project" value="UniProtKB-KW"/>
</dbReference>
<feature type="domain" description="SAP" evidence="10">
    <location>
        <begin position="1471"/>
        <end position="1503"/>
    </location>
</feature>
<dbReference type="Gene3D" id="1.20.120.1080">
    <property type="match status" value="1"/>
</dbReference>
<name>A0ABP0K0T9_9DINO</name>
<dbReference type="PANTHER" id="PTHR18934">
    <property type="entry name" value="ATP-DEPENDENT RNA HELICASE"/>
    <property type="match status" value="1"/>
</dbReference>
<dbReference type="PROSITE" id="PS51192">
    <property type="entry name" value="HELICASE_ATP_BIND_1"/>
    <property type="match status" value="1"/>
</dbReference>
<dbReference type="Proteomes" id="UP001642464">
    <property type="component" value="Unassembled WGS sequence"/>
</dbReference>
<keyword evidence="6" id="KW-0862">Zinc</keyword>
<reference evidence="14 15" key="1">
    <citation type="submission" date="2024-02" db="EMBL/GenBank/DDBJ databases">
        <authorList>
            <person name="Chen Y."/>
            <person name="Shah S."/>
            <person name="Dougan E. K."/>
            <person name="Thang M."/>
            <person name="Chan C."/>
        </authorList>
    </citation>
    <scope>NUCLEOTIDE SEQUENCE [LARGE SCALE GENOMIC DNA]</scope>
</reference>
<dbReference type="InterPro" id="IPR007502">
    <property type="entry name" value="Helicase-assoc_dom"/>
</dbReference>
<evidence type="ECO:0000259" key="10">
    <source>
        <dbReference type="PROSITE" id="PS50800"/>
    </source>
</evidence>
<dbReference type="PROSITE" id="PS50800">
    <property type="entry name" value="SAP"/>
    <property type="match status" value="1"/>
</dbReference>
<dbReference type="PROSITE" id="PS01360">
    <property type="entry name" value="ZF_MYND_1"/>
    <property type="match status" value="1"/>
</dbReference>
<dbReference type="InterPro" id="IPR036361">
    <property type="entry name" value="SAP_dom_sf"/>
</dbReference>
<dbReference type="Gene3D" id="6.10.140.2220">
    <property type="match status" value="1"/>
</dbReference>
<evidence type="ECO:0000256" key="5">
    <source>
        <dbReference type="ARBA" id="ARBA00022806"/>
    </source>
</evidence>
<feature type="region of interest" description="Disordered" evidence="9">
    <location>
        <begin position="1204"/>
        <end position="1224"/>
    </location>
</feature>
<sequence>MPRFVIPGNPIEVAYGYEEDPGLANVFLSVYDQRLRYDSSASKEVNDVTHQVGPGDGGGCYLDLHTGRFGFGTQVDDQTMAVYLKRFGVTEEEVESLPLRVPKPHVTSSLAQVRQGACPMCRKPGTKRCGKCGSRAYCSDTCQRKEWRVHKAFCSLHPFPSKPAGMHVTAMLLPEKEKHPRIIHVELQKHLDDDMDEGVYRVVHLPFLNPYLGDDESAGGICSQFLKGQPIAHLAQPIHLRYRDSFMLDGSAENACIAKLFGALYEGDTLGAAHAALWRGPLVALKSQPIPTSESMDPDYVDLHMVKYLEYATDPWVTDYAELRPLMEVHFEHISHESVDQLEAWRTKGELNDINYTIQQLKRGRFFALVACDVHHCGFVAGAGLAVKREDAKQLAAQQALERLFFPEDPVEEVRRSGNQMREHELHSGARLPAIQAAETLAVLGDKLEDVHISAFQPLGKAWQAAISCMCLDTRVTGPSADYDRTVALALAGEMFMSRLRWYMRVPAGDPHEPELWAATWEQRRASLGKPWSGRTSVLKHEIVRLQRLGKQTSDEDEIARLLPSESRFETWQQHLEQAQVLRCSRLADANKEKKPGRAAADAPPVVRRSFRRAKPAEDGRRKELQGVLPAEQVREELGQILSETQVLVVSGGTGSGKTTQLPQFLLDDWRDDASPKIIVTQPRRIAALSVAERVSWERREKIGQTVGYAVHGEFMRPQRQEGSIEYVTVGTLLRRAVSDPQLEQCNVVIVDEVHERDMLTDFLLILLRELLPMRPDLRLILMSATLDVTAFSEYFHCPALEVQSESLFPVEEIHLEDAFFSDFAFTNALLNAEKQSRQANEDGEGEGPEMEKCLDMMDSAIGSIVDELSRRPDQDRGSVLCFLPGWNEIRQIEERLAEGSRASAIWAVPLHSTLPKERQQQVFRRPPRGKVKVILGTNIAESSVTIGDVEVVIDSGLQRELTYDPKRRISSLDTVWVSQSGAVQRRGRAGRVRAGRVLRLYSREQFDALPLQPSPEMQRCDLAQSCLQTVALGRHPRSFLANAIDPPDVAAVEMAMEQLVAIHAVDHSDPDPEVCPLLLPIGEVLARLPLEPLLGRAALLGCILGLPEHSAALLVAAGGRTPFLGSRSELSDAQGAFCLWSDPLAAAKAVLAYEKLAAKNLQQANQWAAEKNLSASRLANLSKDKSFLLRDMKRAGLLRGLQANGSGAARSSEPRGLGGPEGAELLETRGELEEALLEVEQEEETEDGSLSMDEPLEGDLEALLATVLCSAYPGNIAMRSQENRRNFNLSSHATANMSPASVNFNSHETHPWWLYCDVASSQRTYMHSSTLIHDWQIALFGGLRFKEAYDQKKHTCMTLDNWLQVGGLHRRTNELILKLRAQVRHCIAWKALDALEGPEKLKEVSEADEVLGNLRSWLQVLARNPQNTEDTLEDESTLTFEEEKDEQDEELDETPDDEELMVNGLAEEDLTKLTVSQLKDLLKEKGLKVSGRKSELVSRLAD</sequence>
<dbReference type="SMART" id="SM00487">
    <property type="entry name" value="DEXDc"/>
    <property type="match status" value="1"/>
</dbReference>
<evidence type="ECO:0000256" key="7">
    <source>
        <dbReference type="ARBA" id="ARBA00022840"/>
    </source>
</evidence>
<dbReference type="CDD" id="cd17917">
    <property type="entry name" value="DEXHc_RHA-like"/>
    <property type="match status" value="1"/>
</dbReference>
<keyword evidence="2" id="KW-0547">Nucleotide-binding</keyword>
<dbReference type="Pfam" id="PF00271">
    <property type="entry name" value="Helicase_C"/>
    <property type="match status" value="1"/>
</dbReference>
<keyword evidence="3 8" id="KW-0863">Zinc-finger</keyword>
<evidence type="ECO:0000256" key="6">
    <source>
        <dbReference type="ARBA" id="ARBA00022833"/>
    </source>
</evidence>
<dbReference type="SUPFAM" id="SSF52540">
    <property type="entry name" value="P-loop containing nucleoside triphosphate hydrolases"/>
    <property type="match status" value="1"/>
</dbReference>
<comment type="caution">
    <text evidence="14">The sequence shown here is derived from an EMBL/GenBank/DDBJ whole genome shotgun (WGS) entry which is preliminary data.</text>
</comment>
<evidence type="ECO:0000256" key="8">
    <source>
        <dbReference type="PROSITE-ProRule" id="PRU00134"/>
    </source>
</evidence>
<dbReference type="PROSITE" id="PS51194">
    <property type="entry name" value="HELICASE_CTER"/>
    <property type="match status" value="1"/>
</dbReference>
<dbReference type="InterPro" id="IPR027417">
    <property type="entry name" value="P-loop_NTPase"/>
</dbReference>
<dbReference type="PANTHER" id="PTHR18934:SF237">
    <property type="entry name" value="ATP-DEPENDENT DNA_RNA HELICASE DHX36"/>
    <property type="match status" value="1"/>
</dbReference>
<feature type="domain" description="Helicase C-terminal" evidence="13">
    <location>
        <begin position="857"/>
        <end position="1034"/>
    </location>
</feature>
<keyword evidence="7" id="KW-0067">ATP-binding</keyword>
<keyword evidence="1" id="KW-0479">Metal-binding</keyword>
<evidence type="ECO:0000256" key="9">
    <source>
        <dbReference type="SAM" id="MobiDB-lite"/>
    </source>
</evidence>
<evidence type="ECO:0000256" key="2">
    <source>
        <dbReference type="ARBA" id="ARBA00022741"/>
    </source>
</evidence>
<feature type="domain" description="MYND-type" evidence="11">
    <location>
        <begin position="118"/>
        <end position="154"/>
    </location>
</feature>
<dbReference type="SMART" id="SM00513">
    <property type="entry name" value="SAP"/>
    <property type="match status" value="1"/>
</dbReference>
<evidence type="ECO:0000256" key="4">
    <source>
        <dbReference type="ARBA" id="ARBA00022801"/>
    </source>
</evidence>
<keyword evidence="4" id="KW-0378">Hydrolase</keyword>
<proteinExistence type="predicted"/>
<dbReference type="InterPro" id="IPR002893">
    <property type="entry name" value="Znf_MYND"/>
</dbReference>
<dbReference type="Pfam" id="PF02037">
    <property type="entry name" value="SAP"/>
    <property type="match status" value="1"/>
</dbReference>
<dbReference type="SUPFAM" id="SSF144232">
    <property type="entry name" value="HIT/MYND zinc finger-like"/>
    <property type="match status" value="1"/>
</dbReference>
<dbReference type="EMBL" id="CAXAMM010009380">
    <property type="protein sequence ID" value="CAK9020179.1"/>
    <property type="molecule type" value="Genomic_DNA"/>
</dbReference>
<keyword evidence="15" id="KW-1185">Reference proteome</keyword>
<dbReference type="SUPFAM" id="SSF68906">
    <property type="entry name" value="SAP domain"/>
    <property type="match status" value="1"/>
</dbReference>
<dbReference type="SMART" id="SM00490">
    <property type="entry name" value="HELICc"/>
    <property type="match status" value="1"/>
</dbReference>
<dbReference type="InterPro" id="IPR001650">
    <property type="entry name" value="Helicase_C-like"/>
</dbReference>
<accession>A0ABP0K0T9</accession>
<evidence type="ECO:0000259" key="11">
    <source>
        <dbReference type="PROSITE" id="PS50865"/>
    </source>
</evidence>
<keyword evidence="5 14" id="KW-0347">Helicase</keyword>
<evidence type="ECO:0000256" key="1">
    <source>
        <dbReference type="ARBA" id="ARBA00022723"/>
    </source>
</evidence>
<dbReference type="Pfam" id="PF01753">
    <property type="entry name" value="zf-MYND"/>
    <property type="match status" value="1"/>
</dbReference>
<dbReference type="Gene3D" id="3.40.50.300">
    <property type="entry name" value="P-loop containing nucleotide triphosphate hydrolases"/>
    <property type="match status" value="2"/>
</dbReference>
<evidence type="ECO:0000259" key="13">
    <source>
        <dbReference type="PROSITE" id="PS51194"/>
    </source>
</evidence>
<gene>
    <name evidence="14" type="ORF">SCF082_LOCUS14815</name>
</gene>
<dbReference type="Pfam" id="PF00270">
    <property type="entry name" value="DEAD"/>
    <property type="match status" value="1"/>
</dbReference>
<evidence type="ECO:0000313" key="15">
    <source>
        <dbReference type="Proteomes" id="UP001642464"/>
    </source>
</evidence>
<protein>
    <submittedName>
        <fullName evidence="14">DExH-box ATP-dependent RNA helicase DExH1</fullName>
    </submittedName>
</protein>